<name>A0A1V8M857_9GAMM</name>
<feature type="transmembrane region" description="Helical" evidence="1">
    <location>
        <begin position="61"/>
        <end position="83"/>
    </location>
</feature>
<dbReference type="GO" id="GO:0017004">
    <property type="term" value="P:cytochrome complex assembly"/>
    <property type="evidence" value="ECO:0007669"/>
    <property type="project" value="InterPro"/>
</dbReference>
<organism evidence="3 4">
    <name type="scientific">Methyloprofundus sedimenti</name>
    <dbReference type="NCBI Taxonomy" id="1420851"/>
    <lineage>
        <taxon>Bacteria</taxon>
        <taxon>Pseudomonadati</taxon>
        <taxon>Pseudomonadota</taxon>
        <taxon>Gammaproteobacteria</taxon>
        <taxon>Methylococcales</taxon>
        <taxon>Methylococcaceae</taxon>
        <taxon>Methyloprofundus</taxon>
    </lineage>
</organism>
<feature type="transmembrane region" description="Helical" evidence="1">
    <location>
        <begin position="209"/>
        <end position="225"/>
    </location>
</feature>
<feature type="domain" description="Cytochrome c assembly protein" evidence="2">
    <location>
        <begin position="42"/>
        <end position="261"/>
    </location>
</feature>
<protein>
    <submittedName>
        <fullName evidence="3">Phosphohydrolase</fullName>
    </submittedName>
</protein>
<dbReference type="AlphaFoldDB" id="A0A1V8M857"/>
<gene>
    <name evidence="3" type="ORF">AU255_07685</name>
</gene>
<keyword evidence="3" id="KW-0378">Hydrolase</keyword>
<proteinExistence type="predicted"/>
<feature type="transmembrane region" description="Helical" evidence="1">
    <location>
        <begin position="237"/>
        <end position="258"/>
    </location>
</feature>
<dbReference type="GO" id="GO:0005886">
    <property type="term" value="C:plasma membrane"/>
    <property type="evidence" value="ECO:0007669"/>
    <property type="project" value="TreeGrafter"/>
</dbReference>
<dbReference type="EMBL" id="LPUF01000001">
    <property type="protein sequence ID" value="OQK17735.1"/>
    <property type="molecule type" value="Genomic_DNA"/>
</dbReference>
<dbReference type="Pfam" id="PF01578">
    <property type="entry name" value="Cytochrom_C_asm"/>
    <property type="match status" value="1"/>
</dbReference>
<keyword evidence="1" id="KW-0812">Transmembrane</keyword>
<evidence type="ECO:0000313" key="4">
    <source>
        <dbReference type="Proteomes" id="UP000191980"/>
    </source>
</evidence>
<sequence>MNLFLLEGLAFCLYFASSITLIIDIKENQHKKLALTFAWLASIAHLLSLSLSAWHNQGIDFSFFHTAAIISLIIAFLLLFASLSKPVEKLGIALFPIAALMLALDVLYPSSVKITQDFSLAMNVHILSSIIAFSLLTIAAFQALLLALQNKQLKSHNPGRLMLAFPPLQAMESLLFQMISTGLLFLSFSLLSGFIFIEDLFAQHLAHKTILSIIAWIIFSCLLLGRKRYGWRGKTAIRWTLYGFTCLLLAYFGSKLVLELILNKV</sequence>
<dbReference type="InterPro" id="IPR002541">
    <property type="entry name" value="Cyt_c_assembly"/>
</dbReference>
<dbReference type="InterPro" id="IPR052372">
    <property type="entry name" value="YpjD/HemX"/>
</dbReference>
<feature type="transmembrane region" description="Helical" evidence="1">
    <location>
        <begin position="90"/>
        <end position="108"/>
    </location>
</feature>
<dbReference type="GO" id="GO:0016787">
    <property type="term" value="F:hydrolase activity"/>
    <property type="evidence" value="ECO:0007669"/>
    <property type="project" value="UniProtKB-KW"/>
</dbReference>
<feature type="transmembrane region" description="Helical" evidence="1">
    <location>
        <begin position="6"/>
        <end position="25"/>
    </location>
</feature>
<feature type="transmembrane region" description="Helical" evidence="1">
    <location>
        <begin position="120"/>
        <end position="148"/>
    </location>
</feature>
<dbReference type="GO" id="GO:0020037">
    <property type="term" value="F:heme binding"/>
    <property type="evidence" value="ECO:0007669"/>
    <property type="project" value="InterPro"/>
</dbReference>
<evidence type="ECO:0000259" key="2">
    <source>
        <dbReference type="Pfam" id="PF01578"/>
    </source>
</evidence>
<feature type="transmembrane region" description="Helical" evidence="1">
    <location>
        <begin position="37"/>
        <end position="55"/>
    </location>
</feature>
<evidence type="ECO:0000256" key="1">
    <source>
        <dbReference type="SAM" id="Phobius"/>
    </source>
</evidence>
<keyword evidence="4" id="KW-1185">Reference proteome</keyword>
<dbReference type="OrthoDB" id="9780793at2"/>
<dbReference type="RefSeq" id="WP_080522345.1">
    <property type="nucleotide sequence ID" value="NZ_LPUF01000001.1"/>
</dbReference>
<dbReference type="PANTHER" id="PTHR38034:SF1">
    <property type="entry name" value="INNER MEMBRANE PROTEIN YPJD"/>
    <property type="match status" value="1"/>
</dbReference>
<reference evidence="3 4" key="1">
    <citation type="submission" date="2015-12" db="EMBL/GenBank/DDBJ databases">
        <authorList>
            <person name="Shamseldin A."/>
            <person name="Moawad H."/>
            <person name="Abd El-Rahim W.M."/>
            <person name="Sadowsky M.J."/>
        </authorList>
    </citation>
    <scope>NUCLEOTIDE SEQUENCE [LARGE SCALE GENOMIC DNA]</scope>
    <source>
        <strain evidence="3 4">WF1</strain>
    </source>
</reference>
<evidence type="ECO:0000313" key="3">
    <source>
        <dbReference type="EMBL" id="OQK17735.1"/>
    </source>
</evidence>
<comment type="caution">
    <text evidence="3">The sequence shown here is derived from an EMBL/GenBank/DDBJ whole genome shotgun (WGS) entry which is preliminary data.</text>
</comment>
<keyword evidence="1" id="KW-0472">Membrane</keyword>
<keyword evidence="1" id="KW-1133">Transmembrane helix</keyword>
<dbReference type="Proteomes" id="UP000191980">
    <property type="component" value="Unassembled WGS sequence"/>
</dbReference>
<feature type="transmembrane region" description="Helical" evidence="1">
    <location>
        <begin position="174"/>
        <end position="197"/>
    </location>
</feature>
<dbReference type="STRING" id="1420851.AU255_07685"/>
<dbReference type="PANTHER" id="PTHR38034">
    <property type="entry name" value="INNER MEMBRANE PROTEIN YPJD"/>
    <property type="match status" value="1"/>
</dbReference>
<accession>A0A1V8M857</accession>